<dbReference type="GO" id="GO:0004061">
    <property type="term" value="F:arylformamidase activity"/>
    <property type="evidence" value="ECO:0007669"/>
    <property type="project" value="InterPro"/>
</dbReference>
<evidence type="ECO:0000313" key="3">
    <source>
        <dbReference type="Proteomes" id="UP000799776"/>
    </source>
</evidence>
<dbReference type="Gene3D" id="3.50.30.50">
    <property type="entry name" value="Putative cyclase"/>
    <property type="match status" value="1"/>
</dbReference>
<name>A0A6A5YBD8_9PEZI</name>
<protein>
    <submittedName>
        <fullName evidence="2">Putative cyclase</fullName>
    </submittedName>
</protein>
<dbReference type="Pfam" id="PF04199">
    <property type="entry name" value="Cyclase"/>
    <property type="match status" value="1"/>
</dbReference>
<dbReference type="Proteomes" id="UP000799776">
    <property type="component" value="Unassembled WGS sequence"/>
</dbReference>
<dbReference type="EMBL" id="ML978715">
    <property type="protein sequence ID" value="KAF2088813.1"/>
    <property type="molecule type" value="Genomic_DNA"/>
</dbReference>
<dbReference type="OrthoDB" id="5396at2759"/>
<dbReference type="AlphaFoldDB" id="A0A6A5YBD8"/>
<dbReference type="PANTHER" id="PTHR34861">
    <property type="match status" value="1"/>
</dbReference>
<dbReference type="InterPro" id="IPR007325">
    <property type="entry name" value="KFase/CYL"/>
</dbReference>
<keyword evidence="3" id="KW-1185">Reference proteome</keyword>
<gene>
    <name evidence="2" type="ORF">K490DRAFT_72517</name>
</gene>
<evidence type="ECO:0000313" key="2">
    <source>
        <dbReference type="EMBL" id="KAF2088813.1"/>
    </source>
</evidence>
<organism evidence="2 3">
    <name type="scientific">Saccharata proteae CBS 121410</name>
    <dbReference type="NCBI Taxonomy" id="1314787"/>
    <lineage>
        <taxon>Eukaryota</taxon>
        <taxon>Fungi</taxon>
        <taxon>Dikarya</taxon>
        <taxon>Ascomycota</taxon>
        <taxon>Pezizomycotina</taxon>
        <taxon>Dothideomycetes</taxon>
        <taxon>Dothideomycetes incertae sedis</taxon>
        <taxon>Botryosphaeriales</taxon>
        <taxon>Saccharataceae</taxon>
        <taxon>Saccharata</taxon>
    </lineage>
</organism>
<dbReference type="PANTHER" id="PTHR34861:SF11">
    <property type="entry name" value="CYCLASE"/>
    <property type="match status" value="1"/>
</dbReference>
<accession>A0A6A5YBD8</accession>
<evidence type="ECO:0000256" key="1">
    <source>
        <dbReference type="ARBA" id="ARBA00007865"/>
    </source>
</evidence>
<dbReference type="InterPro" id="IPR037175">
    <property type="entry name" value="KFase_sf"/>
</dbReference>
<comment type="similarity">
    <text evidence="1">Belongs to the Cyclase 1 superfamily.</text>
</comment>
<sequence length="325" mass="35905">MANHLPPLPPFSALGLDPAGPPGNTWGLFGPSDELGMLNLLTPETVVAAAREIRDGKRISLDLPLDVPAHPCFGRQRFRHEMVPRGVDRPVNDDVVEFNTQASTQWDGFRHYGNMKLKCHYMGHDQAALERTRVIGTDAWLKNGGIQGRGVLIDWASWASARNIPVEPFKSVSIPLSDVKKIISDLSIQIRQGDILILRTGVSAAYKTLSTADQHAIANRPESDFIGLEPGRDTLEWLWDCKFAAVASDCPGFERSPVAGKHHDPDHQLHQWLLAAWGMPIGEFFDLEELSAYCEEKGRWEFFFSSVPLKVPGGVASPPNAVAIF</sequence>
<dbReference type="GO" id="GO:0019441">
    <property type="term" value="P:L-tryptophan catabolic process to kynurenine"/>
    <property type="evidence" value="ECO:0007669"/>
    <property type="project" value="InterPro"/>
</dbReference>
<reference evidence="2" key="1">
    <citation type="journal article" date="2020" name="Stud. Mycol.">
        <title>101 Dothideomycetes genomes: a test case for predicting lifestyles and emergence of pathogens.</title>
        <authorList>
            <person name="Haridas S."/>
            <person name="Albert R."/>
            <person name="Binder M."/>
            <person name="Bloem J."/>
            <person name="Labutti K."/>
            <person name="Salamov A."/>
            <person name="Andreopoulos B."/>
            <person name="Baker S."/>
            <person name="Barry K."/>
            <person name="Bills G."/>
            <person name="Bluhm B."/>
            <person name="Cannon C."/>
            <person name="Castanera R."/>
            <person name="Culley D."/>
            <person name="Daum C."/>
            <person name="Ezra D."/>
            <person name="Gonzalez J."/>
            <person name="Henrissat B."/>
            <person name="Kuo A."/>
            <person name="Liang C."/>
            <person name="Lipzen A."/>
            <person name="Lutzoni F."/>
            <person name="Magnuson J."/>
            <person name="Mondo S."/>
            <person name="Nolan M."/>
            <person name="Ohm R."/>
            <person name="Pangilinan J."/>
            <person name="Park H.-J."/>
            <person name="Ramirez L."/>
            <person name="Alfaro M."/>
            <person name="Sun H."/>
            <person name="Tritt A."/>
            <person name="Yoshinaga Y."/>
            <person name="Zwiers L.-H."/>
            <person name="Turgeon B."/>
            <person name="Goodwin S."/>
            <person name="Spatafora J."/>
            <person name="Crous P."/>
            <person name="Grigoriev I."/>
        </authorList>
    </citation>
    <scope>NUCLEOTIDE SEQUENCE</scope>
    <source>
        <strain evidence="2">CBS 121410</strain>
    </source>
</reference>
<proteinExistence type="inferred from homology"/>
<dbReference type="SUPFAM" id="SSF102198">
    <property type="entry name" value="Putative cyclase"/>
    <property type="match status" value="1"/>
</dbReference>